<dbReference type="InterPro" id="IPR001647">
    <property type="entry name" value="HTH_TetR"/>
</dbReference>
<dbReference type="AlphaFoldDB" id="I2B8B0"/>
<gene>
    <name evidence="5" type="ordered locus">EBL_c16700</name>
</gene>
<accession>K6VZG8</accession>
<protein>
    <submittedName>
        <fullName evidence="5">Putative regulatory protein,TetR family</fullName>
    </submittedName>
</protein>
<dbReference type="KEGG" id="ebt:EBL_c16700"/>
<dbReference type="InterPro" id="IPR009057">
    <property type="entry name" value="Homeodomain-like_sf"/>
</dbReference>
<dbReference type="SUPFAM" id="SSF46689">
    <property type="entry name" value="Homeodomain-like"/>
    <property type="match status" value="1"/>
</dbReference>
<name>I2B8B0_SHIBC</name>
<feature type="DNA-binding region" description="H-T-H motif" evidence="2">
    <location>
        <begin position="29"/>
        <end position="48"/>
    </location>
</feature>
<keyword evidence="6" id="KW-1185">Reference proteome</keyword>
<dbReference type="PANTHER" id="PTHR30055:SF222">
    <property type="entry name" value="REGULATORY PROTEIN"/>
    <property type="match status" value="1"/>
</dbReference>
<dbReference type="InterPro" id="IPR050109">
    <property type="entry name" value="HTH-type_TetR-like_transc_reg"/>
</dbReference>
<dbReference type="PROSITE" id="PS50977">
    <property type="entry name" value="HTH_TETR_2"/>
    <property type="match status" value="1"/>
</dbReference>
<dbReference type="PANTHER" id="PTHR30055">
    <property type="entry name" value="HTH-TYPE TRANSCRIPTIONAL REGULATOR RUTR"/>
    <property type="match status" value="1"/>
</dbReference>
<evidence type="ECO:0000259" key="4">
    <source>
        <dbReference type="PROSITE" id="PS50977"/>
    </source>
</evidence>
<dbReference type="PATRIC" id="fig|630626.3.peg.1616"/>
<dbReference type="Proteomes" id="UP000001955">
    <property type="component" value="Chromosome"/>
</dbReference>
<sequence>MARPKSNDKRIALLNAATMAVGMAGIGASTATIARKAGVAEGTLFRYFANKDALLNALFLYLQQSLGEAMMVGFDPTQEPKSCTRHIWNQFIAWGLANPNAQQAIRQLAVSDKITPETLREVETLYPELHALAEHCIRREFLHNERRIFADAIFFRLAETAMEFAAKHPDEAQNWVNAGFEAMWRALSLDTL</sequence>
<dbReference type="eggNOG" id="COG1309">
    <property type="taxonomic scope" value="Bacteria"/>
</dbReference>
<dbReference type="RefSeq" id="WP_002443191.1">
    <property type="nucleotide sequence ID" value="NC_017910.1"/>
</dbReference>
<dbReference type="InterPro" id="IPR023772">
    <property type="entry name" value="DNA-bd_HTH_TetR-type_CS"/>
</dbReference>
<keyword evidence="3" id="KW-0472">Membrane</keyword>
<dbReference type="STRING" id="630626.EBL_c16700"/>
<keyword evidence="1 2" id="KW-0238">DNA-binding</keyword>
<accession>I2B8B0</accession>
<feature type="domain" description="HTH tetR-type" evidence="4">
    <location>
        <begin position="7"/>
        <end position="66"/>
    </location>
</feature>
<reference evidence="5 6" key="1">
    <citation type="journal article" date="2012" name="J. Bacteriol.">
        <title>Complete genome sequence of the B12-producing Shimwellia blattae strain DSM 4481, isolated from a cockroach.</title>
        <authorList>
            <person name="Brzuszkiewicz E."/>
            <person name="Waschkowitz T."/>
            <person name="Wiezer A."/>
            <person name="Daniel R."/>
        </authorList>
    </citation>
    <scope>NUCLEOTIDE SEQUENCE [LARGE SCALE GENOMIC DNA]</scope>
    <source>
        <strain evidence="6">ATCC 29907 / DSM 4481 / JCM 1650 / NBRC 105725 / CDC 9005-74</strain>
    </source>
</reference>
<dbReference type="PROSITE" id="PS01081">
    <property type="entry name" value="HTH_TETR_1"/>
    <property type="match status" value="1"/>
</dbReference>
<dbReference type="Gene3D" id="1.10.357.10">
    <property type="entry name" value="Tetracycline Repressor, domain 2"/>
    <property type="match status" value="1"/>
</dbReference>
<organism evidence="5 6">
    <name type="scientific">Shimwellia blattae (strain ATCC 29907 / DSM 4481 / JCM 1650 / NBRC 105725 / CDC 9005-74)</name>
    <name type="common">Escherichia blattae</name>
    <dbReference type="NCBI Taxonomy" id="630626"/>
    <lineage>
        <taxon>Bacteria</taxon>
        <taxon>Pseudomonadati</taxon>
        <taxon>Pseudomonadota</taxon>
        <taxon>Gammaproteobacteria</taxon>
        <taxon>Enterobacterales</taxon>
        <taxon>Enterobacteriaceae</taxon>
        <taxon>Shimwellia</taxon>
    </lineage>
</organism>
<dbReference type="OrthoDB" id="63332at2"/>
<evidence type="ECO:0000256" key="2">
    <source>
        <dbReference type="PROSITE-ProRule" id="PRU00335"/>
    </source>
</evidence>
<dbReference type="HOGENOM" id="CLU_069356_12_9_6"/>
<evidence type="ECO:0000256" key="3">
    <source>
        <dbReference type="SAM" id="Phobius"/>
    </source>
</evidence>
<evidence type="ECO:0000256" key="1">
    <source>
        <dbReference type="ARBA" id="ARBA00023125"/>
    </source>
</evidence>
<dbReference type="EMBL" id="CP001560">
    <property type="protein sequence ID" value="AFJ46764.1"/>
    <property type="molecule type" value="Genomic_DNA"/>
</dbReference>
<evidence type="ECO:0000313" key="6">
    <source>
        <dbReference type="Proteomes" id="UP000001955"/>
    </source>
</evidence>
<keyword evidence="3" id="KW-1133">Transmembrane helix</keyword>
<evidence type="ECO:0000313" key="5">
    <source>
        <dbReference type="EMBL" id="AFJ46764.1"/>
    </source>
</evidence>
<dbReference type="GO" id="GO:0003677">
    <property type="term" value="F:DNA binding"/>
    <property type="evidence" value="ECO:0007669"/>
    <property type="project" value="UniProtKB-UniRule"/>
</dbReference>
<dbReference type="Pfam" id="PF00440">
    <property type="entry name" value="TetR_N"/>
    <property type="match status" value="1"/>
</dbReference>
<keyword evidence="3" id="KW-0812">Transmembrane</keyword>
<dbReference type="PRINTS" id="PR00455">
    <property type="entry name" value="HTHTETR"/>
</dbReference>
<proteinExistence type="predicted"/>
<feature type="transmembrane region" description="Helical" evidence="3">
    <location>
        <begin position="12"/>
        <end position="34"/>
    </location>
</feature>